<organism evidence="5 6">
    <name type="scientific">Pseudorhodoplanes sinuspersici</name>
    <dbReference type="NCBI Taxonomy" id="1235591"/>
    <lineage>
        <taxon>Bacteria</taxon>
        <taxon>Pseudomonadati</taxon>
        <taxon>Pseudomonadota</taxon>
        <taxon>Alphaproteobacteria</taxon>
        <taxon>Hyphomicrobiales</taxon>
        <taxon>Pseudorhodoplanes</taxon>
    </lineage>
</organism>
<name>A0A1W6ZZJ0_9HYPH</name>
<dbReference type="InterPro" id="IPR024060">
    <property type="entry name" value="Ureidoglycolate_lyase_dom_sf"/>
</dbReference>
<keyword evidence="3" id="KW-0456">Lyase</keyword>
<dbReference type="SUPFAM" id="SSF51182">
    <property type="entry name" value="RmlC-like cupins"/>
    <property type="match status" value="1"/>
</dbReference>
<comment type="catalytic activity">
    <reaction evidence="4">
        <text>(S)-ureidoglycolate = urea + glyoxylate</text>
        <dbReference type="Rhea" id="RHEA:11304"/>
        <dbReference type="ChEBI" id="CHEBI:16199"/>
        <dbReference type="ChEBI" id="CHEBI:36655"/>
        <dbReference type="ChEBI" id="CHEBI:57296"/>
        <dbReference type="EC" id="4.3.2.3"/>
    </reaction>
</comment>
<dbReference type="PANTHER" id="PTHR35721:SF1">
    <property type="entry name" value="UREIDOGLYCOLATE HYDROLASE"/>
    <property type="match status" value="1"/>
</dbReference>
<protein>
    <recommendedName>
        <fullName evidence="7">Ureidoglycolate hydrolase</fullName>
    </recommendedName>
</protein>
<dbReference type="AlphaFoldDB" id="A0A1W6ZZJ0"/>
<dbReference type="Proteomes" id="UP000194137">
    <property type="component" value="Chromosome"/>
</dbReference>
<evidence type="ECO:0000256" key="3">
    <source>
        <dbReference type="ARBA" id="ARBA00023239"/>
    </source>
</evidence>
<dbReference type="EMBL" id="CP021112">
    <property type="protein sequence ID" value="ARQ02784.1"/>
    <property type="molecule type" value="Genomic_DNA"/>
</dbReference>
<evidence type="ECO:0000256" key="1">
    <source>
        <dbReference type="ARBA" id="ARBA00011738"/>
    </source>
</evidence>
<dbReference type="PANTHER" id="PTHR35721">
    <property type="entry name" value="UREIDOGLYCOLATE HYDROLASE"/>
    <property type="match status" value="1"/>
</dbReference>
<dbReference type="GO" id="GO:0006144">
    <property type="term" value="P:purine nucleobase metabolic process"/>
    <property type="evidence" value="ECO:0007669"/>
    <property type="project" value="UniProtKB-KW"/>
</dbReference>
<dbReference type="GO" id="GO:0004848">
    <property type="term" value="F:ureidoglycolate hydrolase activity"/>
    <property type="evidence" value="ECO:0007669"/>
    <property type="project" value="InterPro"/>
</dbReference>
<dbReference type="STRING" id="1235591.CAK95_06115"/>
<dbReference type="KEGG" id="psin:CAK95_06115"/>
<dbReference type="Pfam" id="PF04115">
    <property type="entry name" value="Ureidogly_lyase"/>
    <property type="match status" value="1"/>
</dbReference>
<accession>A0A1W6ZZJ0</accession>
<keyword evidence="6" id="KW-1185">Reference proteome</keyword>
<evidence type="ECO:0000313" key="6">
    <source>
        <dbReference type="Proteomes" id="UP000194137"/>
    </source>
</evidence>
<dbReference type="InterPro" id="IPR007247">
    <property type="entry name" value="Ureidogly_lyase"/>
</dbReference>
<evidence type="ECO:0000256" key="4">
    <source>
        <dbReference type="ARBA" id="ARBA00047684"/>
    </source>
</evidence>
<proteinExistence type="predicted"/>
<gene>
    <name evidence="5" type="ORF">CAK95_06115</name>
</gene>
<comment type="subunit">
    <text evidence="1">Homodimer.</text>
</comment>
<evidence type="ECO:0008006" key="7">
    <source>
        <dbReference type="Google" id="ProtNLM"/>
    </source>
</evidence>
<dbReference type="InterPro" id="IPR011051">
    <property type="entry name" value="RmlC_Cupin_sf"/>
</dbReference>
<evidence type="ECO:0000313" key="5">
    <source>
        <dbReference type="EMBL" id="ARQ02784.1"/>
    </source>
</evidence>
<keyword evidence="2" id="KW-0659">Purine metabolism</keyword>
<evidence type="ECO:0000256" key="2">
    <source>
        <dbReference type="ARBA" id="ARBA00022631"/>
    </source>
</evidence>
<dbReference type="Gene3D" id="2.60.120.480">
    <property type="entry name" value="Ureidoglycolate hydrolase"/>
    <property type="match status" value="1"/>
</dbReference>
<dbReference type="GO" id="GO:0000256">
    <property type="term" value="P:allantoin catabolic process"/>
    <property type="evidence" value="ECO:0007669"/>
    <property type="project" value="InterPro"/>
</dbReference>
<sequence>MTAGVERRRPPLVEATPQTFSRYGQVVMPMEDGLPFGPDDAQLDLSRGTPRFYSMQLFNRGTVFRHITRHRQVTQCLGSMLGTTWKIGVAEADDHSDTPRLETIATFLVPGDRFIKLDRGTWHAGPYFAADSALFYNLELSDTNVTDHQTCDLAETFGVEFEFQPAATA</sequence>
<reference evidence="5 6" key="1">
    <citation type="submission" date="2017-05" db="EMBL/GenBank/DDBJ databases">
        <title>Full genome sequence of Pseudorhodoplanes sinuspersici.</title>
        <authorList>
            <person name="Dastgheib S.M.M."/>
            <person name="Shavandi M."/>
            <person name="Tirandaz H."/>
        </authorList>
    </citation>
    <scope>NUCLEOTIDE SEQUENCE [LARGE SCALE GENOMIC DNA]</scope>
    <source>
        <strain evidence="5 6">RIPI110</strain>
    </source>
</reference>
<dbReference type="GO" id="GO:0050385">
    <property type="term" value="F:ureidoglycolate lyase activity"/>
    <property type="evidence" value="ECO:0007669"/>
    <property type="project" value="UniProtKB-EC"/>
</dbReference>